<proteinExistence type="predicted"/>
<feature type="compositionally biased region" description="Basic residues" evidence="1">
    <location>
        <begin position="121"/>
        <end position="134"/>
    </location>
</feature>
<evidence type="ECO:0000256" key="1">
    <source>
        <dbReference type="SAM" id="MobiDB-lite"/>
    </source>
</evidence>
<feature type="region of interest" description="Disordered" evidence="1">
    <location>
        <begin position="158"/>
        <end position="198"/>
    </location>
</feature>
<keyword evidence="3" id="KW-1185">Reference proteome</keyword>
<evidence type="ECO:0000313" key="3">
    <source>
        <dbReference type="Proteomes" id="UP001431783"/>
    </source>
</evidence>
<organism evidence="2 3">
    <name type="scientific">Henosepilachna vigintioctopunctata</name>
    <dbReference type="NCBI Taxonomy" id="420089"/>
    <lineage>
        <taxon>Eukaryota</taxon>
        <taxon>Metazoa</taxon>
        <taxon>Ecdysozoa</taxon>
        <taxon>Arthropoda</taxon>
        <taxon>Hexapoda</taxon>
        <taxon>Insecta</taxon>
        <taxon>Pterygota</taxon>
        <taxon>Neoptera</taxon>
        <taxon>Endopterygota</taxon>
        <taxon>Coleoptera</taxon>
        <taxon>Polyphaga</taxon>
        <taxon>Cucujiformia</taxon>
        <taxon>Coccinelloidea</taxon>
        <taxon>Coccinellidae</taxon>
        <taxon>Epilachninae</taxon>
        <taxon>Epilachnini</taxon>
        <taxon>Henosepilachna</taxon>
    </lineage>
</organism>
<evidence type="ECO:0000313" key="2">
    <source>
        <dbReference type="EMBL" id="KAK9873256.1"/>
    </source>
</evidence>
<name>A0AAW1TZV6_9CUCU</name>
<dbReference type="EMBL" id="JARQZJ010000017">
    <property type="protein sequence ID" value="KAK9873256.1"/>
    <property type="molecule type" value="Genomic_DNA"/>
</dbReference>
<feature type="region of interest" description="Disordered" evidence="1">
    <location>
        <begin position="110"/>
        <end position="134"/>
    </location>
</feature>
<accession>A0AAW1TZV6</accession>
<dbReference type="Proteomes" id="UP001431783">
    <property type="component" value="Unassembled WGS sequence"/>
</dbReference>
<comment type="caution">
    <text evidence="2">The sequence shown here is derived from an EMBL/GenBank/DDBJ whole genome shotgun (WGS) entry which is preliminary data.</text>
</comment>
<reference evidence="2 3" key="1">
    <citation type="submission" date="2023-03" db="EMBL/GenBank/DDBJ databases">
        <title>Genome insight into feeding habits of ladybird beetles.</title>
        <authorList>
            <person name="Li H.-S."/>
            <person name="Huang Y.-H."/>
            <person name="Pang H."/>
        </authorList>
    </citation>
    <scope>NUCLEOTIDE SEQUENCE [LARGE SCALE GENOMIC DNA]</scope>
    <source>
        <strain evidence="2">SYSU_2023b</strain>
        <tissue evidence="2">Whole body</tissue>
    </source>
</reference>
<dbReference type="AlphaFoldDB" id="A0AAW1TZV6"/>
<sequence>MRSHPGKTITILLFTELDFSPAFVTDRPNPIEAAVGPIQKTHIPEGKTPLPSPSISTLKPRKELEELSNVAVLVQLTENIPQNSQALDKEQENIITNPEPLITLPVHRSSSKAVRPLPKAPPRKLTNRGRKTRKSTIYTDTPEKEEIKREYENRLKRTKAKQVQKRFDGENTKSNAITKKKFSEENTQQESSSEEEECYCVVCTSAYSESRRGRGVF</sequence>
<protein>
    <submittedName>
        <fullName evidence="2">Uncharacterized protein</fullName>
    </submittedName>
</protein>
<gene>
    <name evidence="2" type="ORF">WA026_021745</name>
</gene>